<keyword evidence="1" id="KW-0597">Phosphoprotein</keyword>
<dbReference type="eggNOG" id="COG3279">
    <property type="taxonomic scope" value="Bacteria"/>
</dbReference>
<dbReference type="Pfam" id="PF04397">
    <property type="entry name" value="LytTR"/>
    <property type="match status" value="1"/>
</dbReference>
<dbReference type="PATRIC" id="fig|710421.3.peg.3965"/>
<dbReference type="STRING" id="710421.Mycch_3969"/>
<dbReference type="InterPro" id="IPR001789">
    <property type="entry name" value="Sig_transdc_resp-reg_receiver"/>
</dbReference>
<organism evidence="4 5">
    <name type="scientific">Mycolicibacterium chubuense (strain NBB4)</name>
    <name type="common">Mycobacterium chubuense</name>
    <dbReference type="NCBI Taxonomy" id="710421"/>
    <lineage>
        <taxon>Bacteria</taxon>
        <taxon>Bacillati</taxon>
        <taxon>Actinomycetota</taxon>
        <taxon>Actinomycetes</taxon>
        <taxon>Mycobacteriales</taxon>
        <taxon>Mycobacteriaceae</taxon>
        <taxon>Mycolicibacterium</taxon>
    </lineage>
</organism>
<dbReference type="Proteomes" id="UP000006057">
    <property type="component" value="Chromosome"/>
</dbReference>
<feature type="domain" description="HTH LytTR-type" evidence="3">
    <location>
        <begin position="158"/>
        <end position="266"/>
    </location>
</feature>
<dbReference type="PROSITE" id="PS50110">
    <property type="entry name" value="RESPONSE_REGULATORY"/>
    <property type="match status" value="1"/>
</dbReference>
<accession>I4BN36</accession>
<protein>
    <submittedName>
        <fullName evidence="4">Response regulator of the LytR/AlgR family</fullName>
    </submittedName>
</protein>
<dbReference type="PANTHER" id="PTHR37299:SF1">
    <property type="entry name" value="STAGE 0 SPORULATION PROTEIN A HOMOLOG"/>
    <property type="match status" value="1"/>
</dbReference>
<gene>
    <name evidence="4" type="ordered locus">Mycch_3969</name>
</gene>
<evidence type="ECO:0000259" key="3">
    <source>
        <dbReference type="PROSITE" id="PS50930"/>
    </source>
</evidence>
<evidence type="ECO:0000256" key="1">
    <source>
        <dbReference type="PROSITE-ProRule" id="PRU00169"/>
    </source>
</evidence>
<dbReference type="PANTHER" id="PTHR37299">
    <property type="entry name" value="TRANSCRIPTIONAL REGULATOR-RELATED"/>
    <property type="match status" value="1"/>
</dbReference>
<evidence type="ECO:0000259" key="2">
    <source>
        <dbReference type="PROSITE" id="PS50110"/>
    </source>
</evidence>
<dbReference type="PROSITE" id="PS50930">
    <property type="entry name" value="HTH_LYTTR"/>
    <property type="match status" value="1"/>
</dbReference>
<dbReference type="Gene3D" id="3.40.50.2300">
    <property type="match status" value="1"/>
</dbReference>
<dbReference type="Pfam" id="PF00072">
    <property type="entry name" value="Response_reg"/>
    <property type="match status" value="1"/>
</dbReference>
<proteinExistence type="predicted"/>
<feature type="domain" description="Response regulatory" evidence="2">
    <location>
        <begin position="16"/>
        <end position="130"/>
    </location>
</feature>
<dbReference type="HOGENOM" id="CLU_000445_14_1_11"/>
<dbReference type="EMBL" id="CP003053">
    <property type="protein sequence ID" value="AFM18693.1"/>
    <property type="molecule type" value="Genomic_DNA"/>
</dbReference>
<sequence length="281" mass="30579">MTGTAEPPGRRAQALTVLAVDDEAPALDELAYLLNRHPGIGEVFRAGDATSALRELNQRQIDAVFLDINMPGLSGIELAGVLANFAQRPAIVFVTAHDDKAVAAFDVGAVDYLLKPIREGRVDEAVRRVATIRAAPPATEPSRGRDENARRATESDVIPAELGGVTHLVPRDSIGWVEAEGDYARLHSASGSHLVRIPLSTLETRWRDHGFQRVHRSYLVALRLVTGLRTVDGAVLVRLRPNGASPAVELPVSRRQARELRDRLVRNPMRSLRPAGSADDQ</sequence>
<reference evidence="4 5" key="1">
    <citation type="submission" date="2012-06" db="EMBL/GenBank/DDBJ databases">
        <title>Complete sequence of chromosome of Mycobacterium chubuense NBB4.</title>
        <authorList>
            <consortium name="US DOE Joint Genome Institute"/>
            <person name="Lucas S."/>
            <person name="Han J."/>
            <person name="Lapidus A."/>
            <person name="Cheng J.-F."/>
            <person name="Goodwin L."/>
            <person name="Pitluck S."/>
            <person name="Peters L."/>
            <person name="Mikhailova N."/>
            <person name="Teshima H."/>
            <person name="Detter J.C."/>
            <person name="Han C."/>
            <person name="Tapia R."/>
            <person name="Land M."/>
            <person name="Hauser L."/>
            <person name="Kyrpides N."/>
            <person name="Ivanova N."/>
            <person name="Pagani I."/>
            <person name="Mattes T."/>
            <person name="Holmes A."/>
            <person name="Rutledge P."/>
            <person name="Paulsen I."/>
            <person name="Coleman N."/>
            <person name="Woyke T."/>
        </authorList>
    </citation>
    <scope>NUCLEOTIDE SEQUENCE [LARGE SCALE GENOMIC DNA]</scope>
    <source>
        <strain evidence="4 5">NBB4</strain>
    </source>
</reference>
<name>I4BN36_MYCCN</name>
<dbReference type="KEGG" id="mcb:Mycch_3969"/>
<dbReference type="InterPro" id="IPR011006">
    <property type="entry name" value="CheY-like_superfamily"/>
</dbReference>
<dbReference type="InterPro" id="IPR007492">
    <property type="entry name" value="LytTR_DNA-bd_dom"/>
</dbReference>
<feature type="modified residue" description="4-aspartylphosphate" evidence="1">
    <location>
        <position position="67"/>
    </location>
</feature>
<evidence type="ECO:0000313" key="5">
    <source>
        <dbReference type="Proteomes" id="UP000006057"/>
    </source>
</evidence>
<dbReference type="SUPFAM" id="SSF52172">
    <property type="entry name" value="CheY-like"/>
    <property type="match status" value="1"/>
</dbReference>
<dbReference type="SMART" id="SM00850">
    <property type="entry name" value="LytTR"/>
    <property type="match status" value="1"/>
</dbReference>
<dbReference type="AlphaFoldDB" id="I4BN36"/>
<dbReference type="Gene3D" id="2.40.50.1020">
    <property type="entry name" value="LytTr DNA-binding domain"/>
    <property type="match status" value="1"/>
</dbReference>
<dbReference type="CDD" id="cd17532">
    <property type="entry name" value="REC_LytTR_AlgR-like"/>
    <property type="match status" value="1"/>
</dbReference>
<dbReference type="OrthoDB" id="236568at2"/>
<dbReference type="RefSeq" id="WP_014817166.1">
    <property type="nucleotide sequence ID" value="NC_018027.1"/>
</dbReference>
<dbReference type="GO" id="GO:0000156">
    <property type="term" value="F:phosphorelay response regulator activity"/>
    <property type="evidence" value="ECO:0007669"/>
    <property type="project" value="InterPro"/>
</dbReference>
<keyword evidence="5" id="KW-1185">Reference proteome</keyword>
<dbReference type="InterPro" id="IPR046947">
    <property type="entry name" value="LytR-like"/>
</dbReference>
<dbReference type="GO" id="GO:0003677">
    <property type="term" value="F:DNA binding"/>
    <property type="evidence" value="ECO:0007669"/>
    <property type="project" value="InterPro"/>
</dbReference>
<dbReference type="SMART" id="SM00448">
    <property type="entry name" value="REC"/>
    <property type="match status" value="1"/>
</dbReference>
<evidence type="ECO:0000313" key="4">
    <source>
        <dbReference type="EMBL" id="AFM18693.1"/>
    </source>
</evidence>